<evidence type="ECO:0000256" key="2">
    <source>
        <dbReference type="ARBA" id="ARBA00022777"/>
    </source>
</evidence>
<proteinExistence type="predicted"/>
<protein>
    <submittedName>
        <fullName evidence="5">Carbohydrate kinase family protein</fullName>
    </submittedName>
</protein>
<feature type="region of interest" description="Disordered" evidence="3">
    <location>
        <begin position="1"/>
        <end position="30"/>
    </location>
</feature>
<evidence type="ECO:0000259" key="4">
    <source>
        <dbReference type="Pfam" id="PF00294"/>
    </source>
</evidence>
<evidence type="ECO:0000256" key="3">
    <source>
        <dbReference type="SAM" id="MobiDB-lite"/>
    </source>
</evidence>
<organism evidence="5 6">
    <name type="scientific">Candidatus Phosphoribacter hodrii</name>
    <dbReference type="NCBI Taxonomy" id="2953743"/>
    <lineage>
        <taxon>Bacteria</taxon>
        <taxon>Bacillati</taxon>
        <taxon>Actinomycetota</taxon>
        <taxon>Actinomycetes</taxon>
        <taxon>Micrococcales</taxon>
        <taxon>Dermatophilaceae</taxon>
        <taxon>Candidatus Phosphoribacter</taxon>
    </lineage>
</organism>
<dbReference type="Pfam" id="PF00294">
    <property type="entry name" value="PfkB"/>
    <property type="match status" value="2"/>
</dbReference>
<dbReference type="Gene3D" id="3.40.1190.20">
    <property type="match status" value="1"/>
</dbReference>
<reference evidence="5 6" key="1">
    <citation type="submission" date="2020-10" db="EMBL/GenBank/DDBJ databases">
        <title>Connecting structure to function with the recovery of over 1000 high-quality activated sludge metagenome-assembled genomes encoding full-length rRNA genes using long-read sequencing.</title>
        <authorList>
            <person name="Singleton C.M."/>
            <person name="Petriglieri F."/>
            <person name="Kristensen J.M."/>
            <person name="Kirkegaard R.H."/>
            <person name="Michaelsen T.Y."/>
            <person name="Andersen M.H."/>
            <person name="Karst S.M."/>
            <person name="Dueholm M.S."/>
            <person name="Nielsen P.H."/>
            <person name="Albertsen M."/>
        </authorList>
    </citation>
    <scope>NUCLEOTIDE SEQUENCE [LARGE SCALE GENOMIC DNA]</scope>
    <source>
        <strain evidence="5">AalE_18-Q3-R2-46_BAT3C.188</strain>
    </source>
</reference>
<feature type="domain" description="Carbohydrate kinase PfkB" evidence="4">
    <location>
        <begin position="202"/>
        <end position="331"/>
    </location>
</feature>
<feature type="domain" description="Carbohydrate kinase PfkB" evidence="4">
    <location>
        <begin position="44"/>
        <end position="146"/>
    </location>
</feature>
<gene>
    <name evidence="5" type="ORF">IPF40_03020</name>
</gene>
<dbReference type="GO" id="GO:0016301">
    <property type="term" value="F:kinase activity"/>
    <property type="evidence" value="ECO:0007669"/>
    <property type="project" value="UniProtKB-KW"/>
</dbReference>
<dbReference type="InterPro" id="IPR011611">
    <property type="entry name" value="PfkB_dom"/>
</dbReference>
<evidence type="ECO:0000313" key="5">
    <source>
        <dbReference type="EMBL" id="MBK6300054.1"/>
    </source>
</evidence>
<evidence type="ECO:0000313" key="6">
    <source>
        <dbReference type="Proteomes" id="UP000718281"/>
    </source>
</evidence>
<accession>A0A934X4H8</accession>
<dbReference type="PANTHER" id="PTHR10584">
    <property type="entry name" value="SUGAR KINASE"/>
    <property type="match status" value="1"/>
</dbReference>
<dbReference type="AlphaFoldDB" id="A0A934X4H8"/>
<evidence type="ECO:0000256" key="1">
    <source>
        <dbReference type="ARBA" id="ARBA00022679"/>
    </source>
</evidence>
<dbReference type="Proteomes" id="UP000718281">
    <property type="component" value="Unassembled WGS sequence"/>
</dbReference>
<keyword evidence="1" id="KW-0808">Transferase</keyword>
<dbReference type="SUPFAM" id="SSF53613">
    <property type="entry name" value="Ribokinase-like"/>
    <property type="match status" value="1"/>
</dbReference>
<dbReference type="EMBL" id="JADIXZ010000003">
    <property type="protein sequence ID" value="MBK6300054.1"/>
    <property type="molecule type" value="Genomic_DNA"/>
</dbReference>
<dbReference type="PANTHER" id="PTHR10584:SF166">
    <property type="entry name" value="RIBOKINASE"/>
    <property type="match status" value="1"/>
</dbReference>
<keyword evidence="2 5" id="KW-0418">Kinase</keyword>
<sequence>MVVTTEDFRGDDAPKDDRRRDDRVKDERGEAAPSLTLQSLSVDVLVVGVTYLDVVVADLDAFPGPGEEAQAGGLTLCPGGIATRAVATARLGLDTVLSTSLGTDRAGALVRAALGQEAVRLDLADDLAGASTPVTVSVAHDGDRRMFTRDTLAPVRQPRVLLDGGMCRCIMVDLRAGQDDVFPLLVDVWTAGAYVVADVGWDPSGIWDPAVLKPLSVCDLFTPNAVEAMAYTGADTPEDAARRLAEQVPLAVVTDGARGVHAASLEGTRPCEVFVPAVTAYGTRQRDATGAGDVFGAALVAGTLWGLPLADRLAFGALCAALSLSSLGGAPGAPGWTELQRWWSRALQQGDSPVLSRYEFLDSLLADQRCSA</sequence>
<comment type="caution">
    <text evidence="5">The sequence shown here is derived from an EMBL/GenBank/DDBJ whole genome shotgun (WGS) entry which is preliminary data.</text>
</comment>
<dbReference type="InterPro" id="IPR029056">
    <property type="entry name" value="Ribokinase-like"/>
</dbReference>
<name>A0A934X4H8_9MICO</name>